<dbReference type="InterPro" id="IPR020058">
    <property type="entry name" value="Glu/Gln-tRNA-synth_Ib_cat-dom"/>
</dbReference>
<dbReference type="InterPro" id="IPR008925">
    <property type="entry name" value="aa_tRNA-synth_I_cd-bd_sf"/>
</dbReference>
<dbReference type="Pfam" id="PF19269">
    <property type="entry name" value="Anticodon_2"/>
    <property type="match status" value="1"/>
</dbReference>
<protein>
    <recommendedName>
        <fullName evidence="8">Glutamate--tRNA ligase</fullName>
        <ecNumber evidence="8">6.1.1.17</ecNumber>
    </recommendedName>
    <alternativeName>
        <fullName evidence="8">Glutamyl-tRNA synthetase</fullName>
        <shortName evidence="8">GluRS</shortName>
    </alternativeName>
</protein>
<evidence type="ECO:0000256" key="5">
    <source>
        <dbReference type="ARBA" id="ARBA00022840"/>
    </source>
</evidence>
<dbReference type="InterPro" id="IPR004527">
    <property type="entry name" value="Glu-tRNA-ligase_bac/mito"/>
</dbReference>
<dbReference type="InterPro" id="IPR020751">
    <property type="entry name" value="aa-tRNA-synth_I_codon-bd_sub2"/>
</dbReference>
<proteinExistence type="inferred from homology"/>
<evidence type="ECO:0000256" key="7">
    <source>
        <dbReference type="ARBA" id="ARBA00023146"/>
    </source>
</evidence>
<dbReference type="InterPro" id="IPR000924">
    <property type="entry name" value="Glu/Gln-tRNA-synth"/>
</dbReference>
<evidence type="ECO:0000256" key="4">
    <source>
        <dbReference type="ARBA" id="ARBA00022741"/>
    </source>
</evidence>
<name>A0A1W6N6E7_9PROT</name>
<dbReference type="OrthoDB" id="9807503at2"/>
<evidence type="ECO:0000259" key="9">
    <source>
        <dbReference type="Pfam" id="PF00749"/>
    </source>
</evidence>
<dbReference type="EMBL" id="CP008743">
    <property type="protein sequence ID" value="ARN85447.1"/>
    <property type="molecule type" value="Genomic_DNA"/>
</dbReference>
<dbReference type="PANTHER" id="PTHR43311:SF2">
    <property type="entry name" value="GLUTAMATE--TRNA LIGASE, MITOCHONDRIAL-RELATED"/>
    <property type="match status" value="1"/>
</dbReference>
<dbReference type="PANTHER" id="PTHR43311">
    <property type="entry name" value="GLUTAMATE--TRNA LIGASE"/>
    <property type="match status" value="1"/>
</dbReference>
<evidence type="ECO:0000313" key="12">
    <source>
        <dbReference type="Proteomes" id="UP000237351"/>
    </source>
</evidence>
<dbReference type="GO" id="GO:0005524">
    <property type="term" value="F:ATP binding"/>
    <property type="evidence" value="ECO:0007669"/>
    <property type="project" value="UniProtKB-UniRule"/>
</dbReference>
<sequence length="445" mass="50970">MSPRVRFAPSPTGLLHVGNARTALVNCLYAKKNNGIFILRLDDTDAERGSETYAEGIHQDLKWLGIIHQEYYRQSDHLERYQNVINKLEQVGRLYPCYETPEELDFKRKRLLAQGRPPIYDRSSRNLSSEQMEKYMQENRKPHWRFFLNPGKITWDDLAHGPMEFDAEKLSDPILIREDGSPVYTLSSVVDDLDMKITHVIRGNDHISNTAIQIQLYEAIGGTPADLHFGHLPLIAGEQGESLSKRLGSISLQSLREEGIDPMAINSYLASLGTSNEVKASYYLEALVTDFDLKKFGQASPKFSLDVLWRLNEKLLHNMSFEMARPKLHALNLSHITESFWNAMRGNLKKIKDIGHYWSVCNESITPVIEDRPFILTAKSLLPDTPWDEFTWQKWTDALKEQTGRQGKELFRPLRLALTGEEHGPEMKKLLLAIGPEKTIERLSV</sequence>
<comment type="caution">
    <text evidence="8">Lacks conserved residue(s) required for the propagation of feature annotation.</text>
</comment>
<keyword evidence="4 8" id="KW-0547">Nucleotide-binding</keyword>
<comment type="similarity">
    <text evidence="1 8">Belongs to the class-I aminoacyl-tRNA synthetase family. Glutamate--tRNA ligase type 1 subfamily.</text>
</comment>
<dbReference type="GO" id="GO:0006424">
    <property type="term" value="P:glutamyl-tRNA aminoacylation"/>
    <property type="evidence" value="ECO:0007669"/>
    <property type="project" value="UniProtKB-UniRule"/>
</dbReference>
<dbReference type="GO" id="GO:0004818">
    <property type="term" value="F:glutamate-tRNA ligase activity"/>
    <property type="evidence" value="ECO:0007669"/>
    <property type="project" value="UniProtKB-UniRule"/>
</dbReference>
<dbReference type="AlphaFoldDB" id="A0A1W6N6E7"/>
<reference evidence="11 12" key="1">
    <citation type="submission" date="2014-06" db="EMBL/GenBank/DDBJ databases">
        <title>The genome of the endonuclear symbiont Nucleicultrix amoebiphila.</title>
        <authorList>
            <person name="Schulz F."/>
            <person name="Horn M."/>
        </authorList>
    </citation>
    <scope>NUCLEOTIDE SEQUENCE [LARGE SCALE GENOMIC DNA]</scope>
    <source>
        <strain evidence="11 12">FS5</strain>
    </source>
</reference>
<dbReference type="EC" id="6.1.1.17" evidence="8"/>
<dbReference type="RefSeq" id="WP_085785096.1">
    <property type="nucleotide sequence ID" value="NZ_CP008743.1"/>
</dbReference>
<feature type="short sequence motif" description="'HIGH' region" evidence="8">
    <location>
        <begin position="9"/>
        <end position="19"/>
    </location>
</feature>
<organism evidence="11 12">
    <name type="scientific">Candidatus Nucleicultrix amoebiphila FS5</name>
    <dbReference type="NCBI Taxonomy" id="1414854"/>
    <lineage>
        <taxon>Bacteria</taxon>
        <taxon>Pseudomonadati</taxon>
        <taxon>Pseudomonadota</taxon>
        <taxon>Alphaproteobacteria</taxon>
        <taxon>Holosporales</taxon>
        <taxon>Candidatus Nucleicultricaceae</taxon>
        <taxon>Candidatus Nucleicultrix</taxon>
    </lineage>
</organism>
<feature type="binding site" evidence="8">
    <location>
        <position position="245"/>
    </location>
    <ligand>
        <name>ATP</name>
        <dbReference type="ChEBI" id="CHEBI:30616"/>
    </ligand>
</feature>
<dbReference type="PROSITE" id="PS00178">
    <property type="entry name" value="AA_TRNA_LIGASE_I"/>
    <property type="match status" value="1"/>
</dbReference>
<dbReference type="SUPFAM" id="SSF48163">
    <property type="entry name" value="An anticodon-binding domain of class I aminoacyl-tRNA synthetases"/>
    <property type="match status" value="1"/>
</dbReference>
<comment type="catalytic activity">
    <reaction evidence="8">
        <text>tRNA(Glu) + L-glutamate + ATP = L-glutamyl-tRNA(Glu) + AMP + diphosphate</text>
        <dbReference type="Rhea" id="RHEA:23540"/>
        <dbReference type="Rhea" id="RHEA-COMP:9663"/>
        <dbReference type="Rhea" id="RHEA-COMP:9680"/>
        <dbReference type="ChEBI" id="CHEBI:29985"/>
        <dbReference type="ChEBI" id="CHEBI:30616"/>
        <dbReference type="ChEBI" id="CHEBI:33019"/>
        <dbReference type="ChEBI" id="CHEBI:78442"/>
        <dbReference type="ChEBI" id="CHEBI:78520"/>
        <dbReference type="ChEBI" id="CHEBI:456215"/>
        <dbReference type="EC" id="6.1.1.17"/>
    </reaction>
</comment>
<dbReference type="GO" id="GO:0000049">
    <property type="term" value="F:tRNA binding"/>
    <property type="evidence" value="ECO:0007669"/>
    <property type="project" value="InterPro"/>
</dbReference>
<evidence type="ECO:0000256" key="6">
    <source>
        <dbReference type="ARBA" id="ARBA00022917"/>
    </source>
</evidence>
<dbReference type="SUPFAM" id="SSF52374">
    <property type="entry name" value="Nucleotidylyl transferase"/>
    <property type="match status" value="1"/>
</dbReference>
<feature type="domain" description="Glutamyl/glutaminyl-tRNA synthetase class Ib catalytic" evidence="9">
    <location>
        <begin position="4"/>
        <end position="300"/>
    </location>
</feature>
<evidence type="ECO:0000256" key="3">
    <source>
        <dbReference type="ARBA" id="ARBA00022598"/>
    </source>
</evidence>
<dbReference type="Gene3D" id="1.10.10.350">
    <property type="match status" value="1"/>
</dbReference>
<dbReference type="Pfam" id="PF00749">
    <property type="entry name" value="tRNA-synt_1c"/>
    <property type="match status" value="1"/>
</dbReference>
<feature type="domain" description="Aminoacyl-tRNA synthetase class I anticodon-binding" evidence="10">
    <location>
        <begin position="383"/>
        <end position="444"/>
    </location>
</feature>
<evidence type="ECO:0000256" key="8">
    <source>
        <dbReference type="HAMAP-Rule" id="MF_00022"/>
    </source>
</evidence>
<feature type="short sequence motif" description="'KMSKS' region" evidence="8">
    <location>
        <begin position="242"/>
        <end position="246"/>
    </location>
</feature>
<keyword evidence="6 8" id="KW-0648">Protein biosynthesis</keyword>
<comment type="function">
    <text evidence="8">Catalyzes the attachment of glutamate to tRNA(Glu) in a two-step reaction: glutamate is first activated by ATP to form Glu-AMP and then transferred to the acceptor end of tRNA(Glu).</text>
</comment>
<dbReference type="InterPro" id="IPR014729">
    <property type="entry name" value="Rossmann-like_a/b/a_fold"/>
</dbReference>
<dbReference type="Gene3D" id="3.40.50.620">
    <property type="entry name" value="HUPs"/>
    <property type="match status" value="1"/>
</dbReference>
<gene>
    <name evidence="8" type="primary">gltX</name>
    <name evidence="11" type="ORF">GQ61_09275</name>
</gene>
<dbReference type="PRINTS" id="PR00987">
    <property type="entry name" value="TRNASYNTHGLU"/>
</dbReference>
<comment type="subcellular location">
    <subcellularLocation>
        <location evidence="8">Cytoplasm</location>
    </subcellularLocation>
</comment>
<dbReference type="NCBIfam" id="TIGR00464">
    <property type="entry name" value="gltX_bact"/>
    <property type="match status" value="1"/>
</dbReference>
<dbReference type="KEGG" id="naf:GQ61_09275"/>
<keyword evidence="12" id="KW-1185">Reference proteome</keyword>
<dbReference type="InterPro" id="IPR001412">
    <property type="entry name" value="aa-tRNA-synth_I_CS"/>
</dbReference>
<evidence type="ECO:0000313" key="11">
    <source>
        <dbReference type="EMBL" id="ARN85447.1"/>
    </source>
</evidence>
<evidence type="ECO:0000256" key="1">
    <source>
        <dbReference type="ARBA" id="ARBA00007894"/>
    </source>
</evidence>
<accession>A0A1W6N6E7</accession>
<dbReference type="InterPro" id="IPR045462">
    <property type="entry name" value="aa-tRNA-synth_I_cd-bd"/>
</dbReference>
<keyword evidence="3 8" id="KW-0436">Ligase</keyword>
<dbReference type="STRING" id="1414854.GQ61_09275"/>
<dbReference type="InterPro" id="IPR049940">
    <property type="entry name" value="GluQ/Sye"/>
</dbReference>
<keyword evidence="5 8" id="KW-0067">ATP-binding</keyword>
<dbReference type="Proteomes" id="UP000237351">
    <property type="component" value="Chromosome"/>
</dbReference>
<dbReference type="GO" id="GO:0005737">
    <property type="term" value="C:cytoplasm"/>
    <property type="evidence" value="ECO:0007669"/>
    <property type="project" value="UniProtKB-SubCell"/>
</dbReference>
<evidence type="ECO:0000259" key="10">
    <source>
        <dbReference type="Pfam" id="PF19269"/>
    </source>
</evidence>
<keyword evidence="2 8" id="KW-0963">Cytoplasm</keyword>
<keyword evidence="7 8" id="KW-0030">Aminoacyl-tRNA synthetase</keyword>
<dbReference type="HAMAP" id="MF_00022">
    <property type="entry name" value="Glu_tRNA_synth_type1"/>
    <property type="match status" value="1"/>
</dbReference>
<comment type="subunit">
    <text evidence="8">Monomer.</text>
</comment>
<evidence type="ECO:0000256" key="2">
    <source>
        <dbReference type="ARBA" id="ARBA00022490"/>
    </source>
</evidence>